<accession>A0ABR2H7M2</accession>
<dbReference type="Proteomes" id="UP001470230">
    <property type="component" value="Unassembled WGS sequence"/>
</dbReference>
<dbReference type="PANTHER" id="PTHR48021">
    <property type="match status" value="1"/>
</dbReference>
<dbReference type="PANTHER" id="PTHR48021:SF1">
    <property type="entry name" value="GH07001P-RELATED"/>
    <property type="match status" value="1"/>
</dbReference>
<organism evidence="6 7">
    <name type="scientific">Tritrichomonas musculus</name>
    <dbReference type="NCBI Taxonomy" id="1915356"/>
    <lineage>
        <taxon>Eukaryota</taxon>
        <taxon>Metamonada</taxon>
        <taxon>Parabasalia</taxon>
        <taxon>Tritrichomonadida</taxon>
        <taxon>Tritrichomonadidae</taxon>
        <taxon>Tritrichomonas</taxon>
    </lineage>
</organism>
<feature type="transmembrane region" description="Helical" evidence="5">
    <location>
        <begin position="139"/>
        <end position="161"/>
    </location>
</feature>
<evidence type="ECO:0000256" key="3">
    <source>
        <dbReference type="ARBA" id="ARBA00022989"/>
    </source>
</evidence>
<dbReference type="SUPFAM" id="SSF103473">
    <property type="entry name" value="MFS general substrate transporter"/>
    <property type="match status" value="1"/>
</dbReference>
<keyword evidence="2 5" id="KW-0812">Transmembrane</keyword>
<dbReference type="InterPro" id="IPR036259">
    <property type="entry name" value="MFS_trans_sf"/>
</dbReference>
<evidence type="ECO:0000256" key="4">
    <source>
        <dbReference type="ARBA" id="ARBA00023136"/>
    </source>
</evidence>
<feature type="transmembrane region" description="Helical" evidence="5">
    <location>
        <begin position="81"/>
        <end position="99"/>
    </location>
</feature>
<dbReference type="InterPro" id="IPR050549">
    <property type="entry name" value="MFS_Trehalose_Transporter"/>
</dbReference>
<feature type="transmembrane region" description="Helical" evidence="5">
    <location>
        <begin position="12"/>
        <end position="31"/>
    </location>
</feature>
<dbReference type="InterPro" id="IPR003663">
    <property type="entry name" value="Sugar/inositol_transpt"/>
</dbReference>
<feature type="transmembrane region" description="Helical" evidence="5">
    <location>
        <begin position="367"/>
        <end position="386"/>
    </location>
</feature>
<keyword evidence="4 5" id="KW-0472">Membrane</keyword>
<evidence type="ECO:0000313" key="6">
    <source>
        <dbReference type="EMBL" id="KAK8842234.1"/>
    </source>
</evidence>
<proteinExistence type="predicted"/>
<feature type="transmembrane region" description="Helical" evidence="5">
    <location>
        <begin position="305"/>
        <end position="324"/>
    </location>
</feature>
<feature type="transmembrane region" description="Helical" evidence="5">
    <location>
        <begin position="105"/>
        <end position="127"/>
    </location>
</feature>
<sequence>MTCSAKTASYGLVCMLGSIQFGFTLNFGGLPIEGLKKEYPEWDYEKDKQKISFFSNFASLFGSLGGFLVKALVHFTNGKKSICILNVINCILWLMYFLLTPKNLSVGIALRSLQGVITGAFACFTPIMMTNMSNDDTVGMLGCMNQFGVVFGMIVFSIIGAFTNFKIIAIVGAIVDAVHAGLVFILPNEKPEKDKKETIFQKKYMRGFLTVLMLMVFQQFCGINAILDNLTKIMSSTGIYINENLQAALASSSQLVSVLISSFNMDVIGRRKMWAFSSSLIVISQILYIICLVVVNVGWFQASSVFLYLLSFGQGLGPIPWFICHDIFPRSLRLDGQMFVTFVNMVCSFGVTYLFPVMKENMDEYVIMIIYMCITFCAIPFGSHFIPRKEDVDDINLTLI</sequence>
<feature type="transmembrane region" description="Helical" evidence="5">
    <location>
        <begin position="207"/>
        <end position="227"/>
    </location>
</feature>
<dbReference type="EMBL" id="JAPFFF010000039">
    <property type="protein sequence ID" value="KAK8842234.1"/>
    <property type="molecule type" value="Genomic_DNA"/>
</dbReference>
<dbReference type="InterPro" id="IPR005828">
    <property type="entry name" value="MFS_sugar_transport-like"/>
</dbReference>
<evidence type="ECO:0000256" key="5">
    <source>
        <dbReference type="SAM" id="Phobius"/>
    </source>
</evidence>
<keyword evidence="7" id="KW-1185">Reference proteome</keyword>
<name>A0ABR2H7M2_9EUKA</name>
<dbReference type="PRINTS" id="PR00171">
    <property type="entry name" value="SUGRTRNSPORT"/>
</dbReference>
<protein>
    <submittedName>
        <fullName evidence="6">Glucose import</fullName>
    </submittedName>
</protein>
<gene>
    <name evidence="6" type="ORF">M9Y10_026467</name>
</gene>
<feature type="transmembrane region" description="Helical" evidence="5">
    <location>
        <begin position="336"/>
        <end position="355"/>
    </location>
</feature>
<evidence type="ECO:0000256" key="1">
    <source>
        <dbReference type="ARBA" id="ARBA00004141"/>
    </source>
</evidence>
<feature type="transmembrane region" description="Helical" evidence="5">
    <location>
        <begin position="280"/>
        <end position="299"/>
    </location>
</feature>
<evidence type="ECO:0000313" key="7">
    <source>
        <dbReference type="Proteomes" id="UP001470230"/>
    </source>
</evidence>
<dbReference type="Gene3D" id="1.20.1250.20">
    <property type="entry name" value="MFS general substrate transporter like domains"/>
    <property type="match status" value="2"/>
</dbReference>
<comment type="subcellular location">
    <subcellularLocation>
        <location evidence="1">Membrane</location>
        <topology evidence="1">Multi-pass membrane protein</topology>
    </subcellularLocation>
</comment>
<dbReference type="Pfam" id="PF00083">
    <property type="entry name" value="Sugar_tr"/>
    <property type="match status" value="2"/>
</dbReference>
<comment type="caution">
    <text evidence="6">The sequence shown here is derived from an EMBL/GenBank/DDBJ whole genome shotgun (WGS) entry which is preliminary data.</text>
</comment>
<reference evidence="6 7" key="1">
    <citation type="submission" date="2024-04" db="EMBL/GenBank/DDBJ databases">
        <title>Tritrichomonas musculus Genome.</title>
        <authorList>
            <person name="Alves-Ferreira E."/>
            <person name="Grigg M."/>
            <person name="Lorenzi H."/>
            <person name="Galac M."/>
        </authorList>
    </citation>
    <scope>NUCLEOTIDE SEQUENCE [LARGE SCALE GENOMIC DNA]</scope>
    <source>
        <strain evidence="6 7">EAF2021</strain>
    </source>
</reference>
<feature type="transmembrane region" description="Helical" evidence="5">
    <location>
        <begin position="51"/>
        <end position="69"/>
    </location>
</feature>
<feature type="transmembrane region" description="Helical" evidence="5">
    <location>
        <begin position="167"/>
        <end position="186"/>
    </location>
</feature>
<keyword evidence="3 5" id="KW-1133">Transmembrane helix</keyword>
<evidence type="ECO:0000256" key="2">
    <source>
        <dbReference type="ARBA" id="ARBA00022692"/>
    </source>
</evidence>